<keyword evidence="2" id="KW-0966">Cell projection</keyword>
<accession>G8QGN1</accession>
<proteinExistence type="predicted"/>
<protein>
    <submittedName>
        <fullName evidence="2">Flagellar protein FlaG</fullName>
    </submittedName>
</protein>
<dbReference type="EMBL" id="CP003153">
    <property type="protein sequence ID" value="AEV26167.1"/>
    <property type="molecule type" value="Genomic_DNA"/>
</dbReference>
<dbReference type="InterPro" id="IPR005186">
    <property type="entry name" value="FlaG"/>
</dbReference>
<dbReference type="STRING" id="640081.Dsui_1782"/>
<gene>
    <name evidence="2" type="ordered locus">Dsui_1782</name>
</gene>
<feature type="region of interest" description="Disordered" evidence="1">
    <location>
        <begin position="1"/>
        <end position="25"/>
    </location>
</feature>
<evidence type="ECO:0000313" key="2">
    <source>
        <dbReference type="EMBL" id="AEV26167.1"/>
    </source>
</evidence>
<organism evidence="2 3">
    <name type="scientific">Azospira oryzae (strain ATCC BAA-33 / DSM 13638 / PS)</name>
    <name type="common">Dechlorosoma suillum</name>
    <dbReference type="NCBI Taxonomy" id="640081"/>
    <lineage>
        <taxon>Bacteria</taxon>
        <taxon>Pseudomonadati</taxon>
        <taxon>Pseudomonadota</taxon>
        <taxon>Betaproteobacteria</taxon>
        <taxon>Rhodocyclales</taxon>
        <taxon>Rhodocyclaceae</taxon>
        <taxon>Azospira</taxon>
    </lineage>
</organism>
<dbReference type="PANTHER" id="PTHR37166:SF1">
    <property type="entry name" value="PROTEIN FLAG"/>
    <property type="match status" value="1"/>
</dbReference>
<evidence type="ECO:0000313" key="3">
    <source>
        <dbReference type="Proteomes" id="UP000005633"/>
    </source>
</evidence>
<dbReference type="eggNOG" id="COG1334">
    <property type="taxonomic scope" value="Bacteria"/>
</dbReference>
<dbReference type="PANTHER" id="PTHR37166">
    <property type="entry name" value="PROTEIN FLAG"/>
    <property type="match status" value="1"/>
</dbReference>
<dbReference type="SUPFAM" id="SSF160214">
    <property type="entry name" value="FlaG-like"/>
    <property type="match status" value="1"/>
</dbReference>
<keyword evidence="2" id="KW-0282">Flagellum</keyword>
<dbReference type="HOGENOM" id="CLU_120910_4_4_4"/>
<evidence type="ECO:0000256" key="1">
    <source>
        <dbReference type="SAM" id="MobiDB-lite"/>
    </source>
</evidence>
<dbReference type="RefSeq" id="WP_014236866.1">
    <property type="nucleotide sequence ID" value="NC_016616.1"/>
</dbReference>
<dbReference type="OrthoDB" id="8565152at2"/>
<dbReference type="Gene3D" id="3.30.160.170">
    <property type="entry name" value="FlaG-like"/>
    <property type="match status" value="1"/>
</dbReference>
<dbReference type="Proteomes" id="UP000005633">
    <property type="component" value="Chromosome"/>
</dbReference>
<keyword evidence="2" id="KW-0969">Cilium</keyword>
<sequence>MTIQPLNSSGPPAYPSQATNRATGDAVAVKRDIPTADVSSVSTTKNIGISEQEKQKPVEEKDALQEATHRANQTVAGLRSDLQFSIDDATGTSVVKLIDVKTKEVIRQIPAQEMLVIAKRLDELQGLLIKERV</sequence>
<dbReference type="Pfam" id="PF03646">
    <property type="entry name" value="FlaG"/>
    <property type="match status" value="1"/>
</dbReference>
<feature type="compositionally biased region" description="Polar residues" evidence="1">
    <location>
        <begin position="1"/>
        <end position="22"/>
    </location>
</feature>
<dbReference type="AlphaFoldDB" id="G8QGN1"/>
<dbReference type="InterPro" id="IPR035924">
    <property type="entry name" value="FlaG-like_sf"/>
</dbReference>
<name>G8QGN1_AZOOP</name>
<dbReference type="KEGG" id="dsu:Dsui_1782"/>
<reference evidence="2 3" key="1">
    <citation type="journal article" date="2012" name="J. Bacteriol.">
        <title>Complete genome sequence of the anaerobic perchlorate-reducing bacterium Azospira suillum strain PS.</title>
        <authorList>
            <person name="Byrne-Bailey K.G."/>
            <person name="Coates J.D."/>
        </authorList>
    </citation>
    <scope>NUCLEOTIDE SEQUENCE [LARGE SCALE GENOMIC DNA]</scope>
    <source>
        <strain evidence="3">ATCC BAA-33 / DSM 13638 / PS</strain>
    </source>
</reference>